<organism evidence="1">
    <name type="scientific">Dyadobacter sp. 676</name>
    <dbReference type="NCBI Taxonomy" id="3088362"/>
    <lineage>
        <taxon>Bacteria</taxon>
        <taxon>Pseudomonadati</taxon>
        <taxon>Bacteroidota</taxon>
        <taxon>Cytophagia</taxon>
        <taxon>Cytophagales</taxon>
        <taxon>Spirosomataceae</taxon>
        <taxon>Dyadobacter</taxon>
    </lineage>
</organism>
<evidence type="ECO:0000313" key="1">
    <source>
        <dbReference type="EMBL" id="XCH24555.1"/>
    </source>
</evidence>
<dbReference type="RefSeq" id="WP_353719870.1">
    <property type="nucleotide sequence ID" value="NZ_CP159289.1"/>
</dbReference>
<protein>
    <submittedName>
        <fullName evidence="1">DUF2255 family protein</fullName>
    </submittedName>
</protein>
<dbReference type="AlphaFoldDB" id="A0AAU8FIZ9"/>
<dbReference type="EMBL" id="CP159289">
    <property type="protein sequence ID" value="XCH24555.1"/>
    <property type="molecule type" value="Genomic_DNA"/>
</dbReference>
<accession>A0AAU8FIZ9</accession>
<dbReference type="InterPro" id="IPR016888">
    <property type="entry name" value="UCP028498"/>
</dbReference>
<name>A0AAU8FIZ9_9BACT</name>
<dbReference type="Pfam" id="PF10012">
    <property type="entry name" value="DUF2255"/>
    <property type="match status" value="1"/>
</dbReference>
<sequence>MNTTDNRFSAEELKKIDQADDLKISPLRSDGVTFGTPTWIWAVVVDGDLYVRAYNGKNSSWYQSAVQRKAGRIHAAGMVEDVIFENVPSDLDNAIDEAYKAKYSSSPYLPPMISEGPKRATIRIRRE</sequence>
<reference evidence="1" key="1">
    <citation type="submission" date="2024-06" db="EMBL/GenBank/DDBJ databases">
        <title>Sequencing and assembly of the genome of Dyadobacter sp. strain 676, a symbiont of Cyamopsis tetragonoloba.</title>
        <authorList>
            <person name="Guro P."/>
            <person name="Sazanova A."/>
            <person name="Kuznetsova I."/>
            <person name="Belimov A."/>
            <person name="Safronova V."/>
        </authorList>
    </citation>
    <scope>NUCLEOTIDE SEQUENCE</scope>
    <source>
        <strain evidence="1">676</strain>
    </source>
</reference>
<gene>
    <name evidence="1" type="ORF">ABV298_30380</name>
</gene>
<dbReference type="PIRSF" id="PIRSF028498">
    <property type="entry name" value="UCP028498"/>
    <property type="match status" value="1"/>
</dbReference>
<proteinExistence type="predicted"/>